<dbReference type="STRING" id="502682.BMF35_a0583"/>
<dbReference type="AlphaFoldDB" id="A0A0G9ML82"/>
<evidence type="ECO:0000313" key="1">
    <source>
        <dbReference type="EMBL" id="KLE31486.1"/>
    </source>
</evidence>
<dbReference type="OrthoDB" id="9804448at2"/>
<dbReference type="KEGG" id="egn:BMF35_a0583"/>
<evidence type="ECO:0000313" key="2">
    <source>
        <dbReference type="Proteomes" id="UP000053070"/>
    </source>
</evidence>
<dbReference type="Gene3D" id="3.40.710.10">
    <property type="entry name" value="DD-peptidase/beta-lactamase superfamily"/>
    <property type="match status" value="1"/>
</dbReference>
<name>A0A0G9ML82_9SPHN</name>
<dbReference type="InterPro" id="IPR050491">
    <property type="entry name" value="AmpC-like"/>
</dbReference>
<dbReference type="SUPFAM" id="SSF56601">
    <property type="entry name" value="beta-lactamase/transpeptidase-like"/>
    <property type="match status" value="1"/>
</dbReference>
<dbReference type="EMBL" id="LBHC01000002">
    <property type="protein sequence ID" value="KLE31486.1"/>
    <property type="molecule type" value="Genomic_DNA"/>
</dbReference>
<gene>
    <name evidence="1" type="ORF">AAW01_07885</name>
</gene>
<dbReference type="PANTHER" id="PTHR46825:SF9">
    <property type="entry name" value="BETA-LACTAMASE-RELATED DOMAIN-CONTAINING PROTEIN"/>
    <property type="match status" value="1"/>
</dbReference>
<protein>
    <submittedName>
        <fullName evidence="1">Uncharacterized protein</fullName>
    </submittedName>
</protein>
<reference evidence="1 2" key="1">
    <citation type="submission" date="2015-04" db="EMBL/GenBank/DDBJ databases">
        <title>The draft genome sequence of Erythrobacr gangjinensis K7-2.</title>
        <authorList>
            <person name="Zhuang L."/>
            <person name="Liu Y."/>
            <person name="Shao Z."/>
        </authorList>
    </citation>
    <scope>NUCLEOTIDE SEQUENCE [LARGE SCALE GENOMIC DNA]</scope>
    <source>
        <strain evidence="1 2">K7-2</strain>
    </source>
</reference>
<comment type="caution">
    <text evidence="1">The sequence shown here is derived from an EMBL/GenBank/DDBJ whole genome shotgun (WGS) entry which is preliminary data.</text>
</comment>
<dbReference type="PATRIC" id="fig|502682.8.peg.1613"/>
<accession>A0A0G9ML82</accession>
<dbReference type="PANTHER" id="PTHR46825">
    <property type="entry name" value="D-ALANYL-D-ALANINE-CARBOXYPEPTIDASE/ENDOPEPTIDASE AMPH"/>
    <property type="match status" value="1"/>
</dbReference>
<keyword evidence="2" id="KW-1185">Reference proteome</keyword>
<dbReference type="InterPro" id="IPR012338">
    <property type="entry name" value="Beta-lactam/transpept-like"/>
</dbReference>
<dbReference type="RefSeq" id="WP_047006838.1">
    <property type="nucleotide sequence ID" value="NZ_CP018097.1"/>
</dbReference>
<organism evidence="1 2">
    <name type="scientific">Aurantiacibacter gangjinensis</name>
    <dbReference type="NCBI Taxonomy" id="502682"/>
    <lineage>
        <taxon>Bacteria</taxon>
        <taxon>Pseudomonadati</taxon>
        <taxon>Pseudomonadota</taxon>
        <taxon>Alphaproteobacteria</taxon>
        <taxon>Sphingomonadales</taxon>
        <taxon>Erythrobacteraceae</taxon>
        <taxon>Aurantiacibacter</taxon>
    </lineage>
</organism>
<proteinExistence type="predicted"/>
<dbReference type="Pfam" id="PF00144">
    <property type="entry name" value="Beta-lactamase"/>
    <property type="match status" value="1"/>
</dbReference>
<dbReference type="InterPro" id="IPR001466">
    <property type="entry name" value="Beta-lactam-related"/>
</dbReference>
<dbReference type="Proteomes" id="UP000053070">
    <property type="component" value="Unassembled WGS sequence"/>
</dbReference>
<sequence length="502" mass="53254">MKPQDVERTLAEFLTSLGVADAPGLSVAIAYGEEQPICGQTGRLGPSDSRPITEDTPFRIGSTTKQFTAAAALLLAQKGRLDPDASICDGLGETSQVLGEVRLRDCLTCTSGIRDELDIWLFSRGPSFMSGAEGVRRALARRSINFRPGTRFCYNNTGFALASLVIERTGPGSFETVLREKLLEPAGLADTALFANDAHLPDRCARTSLPDGDGHALASFPTEITGEGGLIATPKDLVRWNRWLRAVEDGAIFERMTAPTSLDRGGASAYGFALIREFSRGVERIHHPGGVIGGSAQLVFYPKAGCTIAVASNNGTLSAPDIADRLAERLCILPPAPPPAHTGPVGDFIEPTSGRGFSLRAGALDLHVHTLPLVERSDGSVAAESAGLGQIAFGKRGGKTFLQEHGQVRLLDKISCGPVDADASGAFVRGDVRIDIEAKEMRISAPEGETYYALTSIGADSWAAVPRSAIPLYATVQRTERGVSVSTLRNWNLAFEPIGTGT</sequence>